<dbReference type="Proteomes" id="UP000887159">
    <property type="component" value="Unassembled WGS sequence"/>
</dbReference>
<sequence length="81" mass="9320">MRDSKGTRMSSALNRMMKKIEATGSLASRQMDVPEQPLLLPQQLSRRCNPCRRLLPMERAVLEKFRGRQECDTEVSGEHCE</sequence>
<name>A0A8X6W0H4_TRICX</name>
<comment type="caution">
    <text evidence="1">The sequence shown here is derived from an EMBL/GenBank/DDBJ whole genome shotgun (WGS) entry which is preliminary data.</text>
</comment>
<reference evidence="1" key="1">
    <citation type="submission" date="2020-08" db="EMBL/GenBank/DDBJ databases">
        <title>Multicomponent nature underlies the extraordinary mechanical properties of spider dragline silk.</title>
        <authorList>
            <person name="Kono N."/>
            <person name="Nakamura H."/>
            <person name="Mori M."/>
            <person name="Yoshida Y."/>
            <person name="Ohtoshi R."/>
            <person name="Malay A.D."/>
            <person name="Moran D.A.P."/>
            <person name="Tomita M."/>
            <person name="Numata K."/>
            <person name="Arakawa K."/>
        </authorList>
    </citation>
    <scope>NUCLEOTIDE SEQUENCE</scope>
</reference>
<evidence type="ECO:0000313" key="1">
    <source>
        <dbReference type="EMBL" id="GFY25854.1"/>
    </source>
</evidence>
<gene>
    <name evidence="1" type="ORF">TNCV_1916041</name>
</gene>
<proteinExistence type="predicted"/>
<evidence type="ECO:0000313" key="2">
    <source>
        <dbReference type="Proteomes" id="UP000887159"/>
    </source>
</evidence>
<accession>A0A8X6W0H4</accession>
<organism evidence="1 2">
    <name type="scientific">Trichonephila clavipes</name>
    <name type="common">Golden silk orbweaver</name>
    <name type="synonym">Nephila clavipes</name>
    <dbReference type="NCBI Taxonomy" id="2585209"/>
    <lineage>
        <taxon>Eukaryota</taxon>
        <taxon>Metazoa</taxon>
        <taxon>Ecdysozoa</taxon>
        <taxon>Arthropoda</taxon>
        <taxon>Chelicerata</taxon>
        <taxon>Arachnida</taxon>
        <taxon>Araneae</taxon>
        <taxon>Araneomorphae</taxon>
        <taxon>Entelegynae</taxon>
        <taxon>Araneoidea</taxon>
        <taxon>Nephilidae</taxon>
        <taxon>Trichonephila</taxon>
    </lineage>
</organism>
<keyword evidence="2" id="KW-1185">Reference proteome</keyword>
<dbReference type="EMBL" id="BMAU01021373">
    <property type="protein sequence ID" value="GFY25854.1"/>
    <property type="molecule type" value="Genomic_DNA"/>
</dbReference>
<protein>
    <submittedName>
        <fullName evidence="1">Uncharacterized protein</fullName>
    </submittedName>
</protein>
<dbReference type="AlphaFoldDB" id="A0A8X6W0H4"/>